<dbReference type="InterPro" id="IPR048503">
    <property type="entry name" value="NamZ_C"/>
</dbReference>
<keyword evidence="5" id="KW-1185">Reference proteome</keyword>
<dbReference type="PANTHER" id="PTHR42915">
    <property type="entry name" value="HYPOTHETICAL 460 KDA PROTEIN IN FEUA-SIGW INTERGENIC REGION [PRECURSOR]"/>
    <property type="match status" value="1"/>
</dbReference>
<evidence type="ECO:0000313" key="4">
    <source>
        <dbReference type="EMBL" id="MDI6450619.1"/>
    </source>
</evidence>
<dbReference type="Gene3D" id="3.40.50.12170">
    <property type="entry name" value="Uncharacterised protein PF07075, DUF1343"/>
    <property type="match status" value="1"/>
</dbReference>
<proteinExistence type="predicted"/>
<dbReference type="InterPro" id="IPR048502">
    <property type="entry name" value="NamZ_N"/>
</dbReference>
<name>A0AAW6U400_9BACT</name>
<accession>A0AAW6U400</accession>
<gene>
    <name evidence="4" type="ORF">QJ522_16295</name>
</gene>
<dbReference type="AlphaFoldDB" id="A0AAW6U400"/>
<feature type="domain" description="Peptidoglycan beta-N-acetylmuramidase NamZ C-terminal" evidence="3">
    <location>
        <begin position="252"/>
        <end position="402"/>
    </location>
</feature>
<dbReference type="Proteomes" id="UP001431776">
    <property type="component" value="Unassembled WGS sequence"/>
</dbReference>
<dbReference type="Pfam" id="PF20732">
    <property type="entry name" value="NamZ_C"/>
    <property type="match status" value="1"/>
</dbReference>
<feature type="signal peptide" evidence="1">
    <location>
        <begin position="1"/>
        <end position="21"/>
    </location>
</feature>
<dbReference type="PROSITE" id="PS51257">
    <property type="entry name" value="PROKAR_LIPOPROTEIN"/>
    <property type="match status" value="1"/>
</dbReference>
<organism evidence="4 5">
    <name type="scientific">Anaerobaca lacustris</name>
    <dbReference type="NCBI Taxonomy" id="3044600"/>
    <lineage>
        <taxon>Bacteria</taxon>
        <taxon>Pseudomonadati</taxon>
        <taxon>Planctomycetota</taxon>
        <taxon>Phycisphaerae</taxon>
        <taxon>Sedimentisphaerales</taxon>
        <taxon>Anaerobacaceae</taxon>
        <taxon>Anaerobaca</taxon>
    </lineage>
</organism>
<evidence type="ECO:0000256" key="1">
    <source>
        <dbReference type="SAM" id="SignalP"/>
    </source>
</evidence>
<feature type="chain" id="PRO_5043723007" evidence="1">
    <location>
        <begin position="22"/>
        <end position="404"/>
    </location>
</feature>
<dbReference type="GO" id="GO:0033922">
    <property type="term" value="F:peptidoglycan beta-N-acetylmuramidase activity"/>
    <property type="evidence" value="ECO:0007669"/>
    <property type="project" value="InterPro"/>
</dbReference>
<sequence length="404" mass="44591">MESIRSFGLVVLVWLASACPAAVHTGLDNVGAHRALFAGKRIGIIANHTAYDRQERFIVDVFKGLGDVQIVALFSPEHGLYGVEEAGETIADRRDPKYGLPVYSLYGTTRKPTPQMLEGIDVLVFDIQDIGARFYTYISTMALAMEAAAECGQRFVVLDRPNPIGGVAVEGPILDMALASFVGMHLIPVRHGLTVGELARMIDGQRWLAGGVRVSLTVVPMTGWKRAMWYDQTGLVFRKPSPNMPDVETATIYPGLCLLEGTNVSEGRGTAMPFRQFGAPWIDGPKLAARLNALNLPGLAFHVTAFTPTASKHQGVLCHGVRIEVADRDRLQPFWSGVCIVNEIARMAPDDFAWRASHFDRLCGTTTIREAIARRESLLPLRETWRTDVESFQGIRHRYLLYAD</sequence>
<protein>
    <submittedName>
        <fullName evidence="4">DUF1343 domain-containing protein</fullName>
    </submittedName>
</protein>
<keyword evidence="1" id="KW-0732">Signal</keyword>
<dbReference type="Pfam" id="PF07075">
    <property type="entry name" value="NamZ_N"/>
    <property type="match status" value="1"/>
</dbReference>
<dbReference type="RefSeq" id="WP_349246029.1">
    <property type="nucleotide sequence ID" value="NZ_JASCXX010000022.1"/>
</dbReference>
<feature type="domain" description="Peptidoglycan beta-N-acetylmuramidase NamZ N-terminal" evidence="2">
    <location>
        <begin position="42"/>
        <end position="247"/>
    </location>
</feature>
<dbReference type="Gene3D" id="3.90.1150.140">
    <property type="match status" value="1"/>
</dbReference>
<dbReference type="InterPro" id="IPR008302">
    <property type="entry name" value="NamZ"/>
</dbReference>
<evidence type="ECO:0000313" key="5">
    <source>
        <dbReference type="Proteomes" id="UP001431776"/>
    </source>
</evidence>
<evidence type="ECO:0000259" key="3">
    <source>
        <dbReference type="Pfam" id="PF20732"/>
    </source>
</evidence>
<dbReference type="PANTHER" id="PTHR42915:SF1">
    <property type="entry name" value="PEPTIDOGLYCAN BETA-N-ACETYLMURAMIDASE NAMZ"/>
    <property type="match status" value="1"/>
</dbReference>
<dbReference type="EMBL" id="JASCXX010000022">
    <property type="protein sequence ID" value="MDI6450619.1"/>
    <property type="molecule type" value="Genomic_DNA"/>
</dbReference>
<comment type="caution">
    <text evidence="4">The sequence shown here is derived from an EMBL/GenBank/DDBJ whole genome shotgun (WGS) entry which is preliminary data.</text>
</comment>
<reference evidence="4" key="1">
    <citation type="submission" date="2023-05" db="EMBL/GenBank/DDBJ databases">
        <title>Anaerotaeda fermentans gen. nov., sp. nov., a novel anaerobic planctomycete of the new family within the order Sedimentisphaerales isolated from Taman Peninsula, Russia.</title>
        <authorList>
            <person name="Khomyakova M.A."/>
            <person name="Merkel A.Y."/>
            <person name="Slobodkin A.I."/>
        </authorList>
    </citation>
    <scope>NUCLEOTIDE SEQUENCE</scope>
    <source>
        <strain evidence="4">M17dextr</strain>
    </source>
</reference>
<dbReference type="PIRSF" id="PIRSF016719">
    <property type="entry name" value="UCP016719"/>
    <property type="match status" value="1"/>
</dbReference>
<evidence type="ECO:0000259" key="2">
    <source>
        <dbReference type="Pfam" id="PF07075"/>
    </source>
</evidence>